<comment type="caution">
    <text evidence="1">The sequence shown here is derived from an EMBL/GenBank/DDBJ whole genome shotgun (WGS) entry which is preliminary data.</text>
</comment>
<protein>
    <submittedName>
        <fullName evidence="1">Uncharacterized protein</fullName>
    </submittedName>
</protein>
<dbReference type="PANTHER" id="PTHR42089:SF1">
    <property type="entry name" value="YALI0F09427P"/>
    <property type="match status" value="1"/>
</dbReference>
<proteinExistence type="predicted"/>
<accession>R4X6K4</accession>
<sequence length="141" mass="15700">MSMQDHSTYLSALSQIPLTRSPFIKFPQAITLPYDYVQLPAVSNLPAIPDLPPTVDKSNDSKARSKVISNAQERLEQWEAENRAVKVREARKIAPGFLDTGITMLTPTRSASAMEQVAVDTPSTSQQVKDDYNDQFASLRF</sequence>
<organism evidence="1 2">
    <name type="scientific">Taphrina deformans (strain PYCC 5710 / ATCC 11124 / CBS 356.35 / IMI 108563 / JCM 9778 / NBRC 8474)</name>
    <name type="common">Peach leaf curl fungus</name>
    <name type="synonym">Lalaria deformans</name>
    <dbReference type="NCBI Taxonomy" id="1097556"/>
    <lineage>
        <taxon>Eukaryota</taxon>
        <taxon>Fungi</taxon>
        <taxon>Dikarya</taxon>
        <taxon>Ascomycota</taxon>
        <taxon>Taphrinomycotina</taxon>
        <taxon>Taphrinomycetes</taxon>
        <taxon>Taphrinales</taxon>
        <taxon>Taphrinaceae</taxon>
        <taxon>Taphrina</taxon>
    </lineage>
</organism>
<name>R4X6K4_TAPDE</name>
<evidence type="ECO:0000313" key="1">
    <source>
        <dbReference type="EMBL" id="CCG80516.1"/>
    </source>
</evidence>
<dbReference type="OrthoDB" id="5344687at2759"/>
<dbReference type="STRING" id="1097556.R4X6K4"/>
<dbReference type="PANTHER" id="PTHR42089">
    <property type="entry name" value="YALI0F09427P"/>
    <property type="match status" value="1"/>
</dbReference>
<dbReference type="AlphaFoldDB" id="R4X6K4"/>
<dbReference type="EMBL" id="CAHR02000002">
    <property type="protein sequence ID" value="CCG80516.1"/>
    <property type="molecule type" value="Genomic_DNA"/>
</dbReference>
<dbReference type="VEuPathDB" id="FungiDB:TAPDE_000019"/>
<evidence type="ECO:0000313" key="2">
    <source>
        <dbReference type="Proteomes" id="UP000013776"/>
    </source>
</evidence>
<keyword evidence="2" id="KW-1185">Reference proteome</keyword>
<dbReference type="eggNOG" id="ENOG502S4JN">
    <property type="taxonomic scope" value="Eukaryota"/>
</dbReference>
<gene>
    <name evidence="1" type="ORF">TAPDE_000019</name>
</gene>
<dbReference type="Proteomes" id="UP000013776">
    <property type="component" value="Unassembled WGS sequence"/>
</dbReference>
<reference evidence="1 2" key="1">
    <citation type="journal article" date="2013" name="MBio">
        <title>Genome sequencing of the plant pathogen Taphrina deformans, the causal agent of peach leaf curl.</title>
        <authorList>
            <person name="Cisse O.H."/>
            <person name="Almeida J.M.G.C.F."/>
            <person name="Fonseca A."/>
            <person name="Kumar A.A."/>
            <person name="Salojaervi J."/>
            <person name="Overmyer K."/>
            <person name="Hauser P.M."/>
            <person name="Pagni M."/>
        </authorList>
    </citation>
    <scope>NUCLEOTIDE SEQUENCE [LARGE SCALE GENOMIC DNA]</scope>
    <source>
        <strain evidence="2">PYCC 5710 / ATCC 11124 / CBS 356.35 / IMI 108563 / JCM 9778 / NBRC 8474</strain>
    </source>
</reference>